<comment type="caution">
    <text evidence="1">The sequence shown here is derived from an EMBL/GenBank/DDBJ whole genome shotgun (WGS) entry which is preliminary data.</text>
</comment>
<dbReference type="EMBL" id="LRHK01000001">
    <property type="protein sequence ID" value="KWX17182.1"/>
    <property type="molecule type" value="Genomic_DNA"/>
</dbReference>
<reference evidence="1 4" key="1">
    <citation type="submission" date="2016-01" db="EMBL/GenBank/DDBJ databases">
        <title>Molecular Mechanisms for transfer of large genomic segments between Enterococcus faecium strains.</title>
        <authorList>
            <person name="Garcia-Solache M.A."/>
            <person name="Lebreton F."/>
            <person name="Mclaughlin R.E."/>
            <person name="Whiteaker J.D."/>
            <person name="Gilmore M.S."/>
            <person name="Rice L.B."/>
        </authorList>
    </citation>
    <scope>NUCLEOTIDE SEQUENCE [LARGE SCALE GENOMIC DNA]</scope>
    <source>
        <strain evidence="1 4">D344RRF x C68</strain>
    </source>
</reference>
<proteinExistence type="predicted"/>
<reference evidence="2" key="3">
    <citation type="submission" date="2022-05" db="EMBL/GenBank/DDBJ databases">
        <title>Draft genome sequences of Clostridium perfringens strains isolated from Peru.</title>
        <authorList>
            <person name="Hurtado R."/>
            <person name="Lima L."/>
            <person name="Sousa T."/>
            <person name="Jaiswal A.K."/>
            <person name="Tiwari S."/>
            <person name="Maturrano L."/>
            <person name="Brenig B."/>
            <person name="Azevedo V."/>
        </authorList>
    </citation>
    <scope>NUCLEOTIDE SEQUENCE</scope>
    <source>
        <strain evidence="2">CP4</strain>
    </source>
</reference>
<gene>
    <name evidence="1" type="ORF">AWT83_01155</name>
    <name evidence="3" type="ORF">DTPHA_602977</name>
    <name evidence="2" type="ORF">M3X98_12205</name>
</gene>
<dbReference type="Proteomes" id="UP001141166">
    <property type="component" value="Unassembled WGS sequence"/>
</dbReference>
<evidence type="ECO:0000313" key="3">
    <source>
        <dbReference type="EMBL" id="SAM54094.1"/>
    </source>
</evidence>
<evidence type="ECO:0000313" key="2">
    <source>
        <dbReference type="EMBL" id="MDC4248796.1"/>
    </source>
</evidence>
<dbReference type="GeneID" id="66453770"/>
<evidence type="ECO:0000313" key="4">
    <source>
        <dbReference type="Proteomes" id="UP000070452"/>
    </source>
</evidence>
<dbReference type="EMBL" id="FKLM01000117">
    <property type="protein sequence ID" value="SAM54094.1"/>
    <property type="molecule type" value="Genomic_DNA"/>
</dbReference>
<dbReference type="EMBL" id="JAMWMK010000025">
    <property type="protein sequence ID" value="MDC4248796.1"/>
    <property type="molecule type" value="Genomic_DNA"/>
</dbReference>
<evidence type="ECO:0008006" key="6">
    <source>
        <dbReference type="Google" id="ProtNLM"/>
    </source>
</evidence>
<evidence type="ECO:0000313" key="5">
    <source>
        <dbReference type="Proteomes" id="UP000183509"/>
    </source>
</evidence>
<sequence length="120" mass="14034">MNEDYSKIELNDGTILNLEPKLNIKKLLMINRDFNTDEFAKMSMGKGSMDITVIQGAKAVYVAYRQANMVDYISFDEFIDKWDFDMEVAVAVYSTMMFKQARDAYQKEFEKANKEKKLQK</sequence>
<dbReference type="Proteomes" id="UP000070452">
    <property type="component" value="Unassembled WGS sequence"/>
</dbReference>
<accession>A0A132P5B6</accession>
<name>A0A132P5B6_ENTFC</name>
<reference evidence="3 5" key="2">
    <citation type="submission" date="2016-04" db="EMBL/GenBank/DDBJ databases">
        <authorList>
            <person name="Millard A."/>
        </authorList>
    </citation>
    <scope>NUCLEOTIDE SEQUENCE [LARGE SCALE GENOMIC DNA]</scope>
    <source>
        <strain evidence="3">Isolate 22</strain>
    </source>
</reference>
<dbReference type="AlphaFoldDB" id="A0A132P5B6"/>
<dbReference type="RefSeq" id="WP_002299170.1">
    <property type="nucleotide sequence ID" value="NZ_BTRQ01000054.1"/>
</dbReference>
<protein>
    <recommendedName>
        <fullName evidence="6">Bactriophage protein</fullName>
    </recommendedName>
</protein>
<dbReference type="Proteomes" id="UP000183509">
    <property type="component" value="Unassembled WGS sequence"/>
</dbReference>
<organism evidence="1 4">
    <name type="scientific">Enterococcus faecium</name>
    <name type="common">Streptococcus faecium</name>
    <dbReference type="NCBI Taxonomy" id="1352"/>
    <lineage>
        <taxon>Bacteria</taxon>
        <taxon>Bacillati</taxon>
        <taxon>Bacillota</taxon>
        <taxon>Bacilli</taxon>
        <taxon>Lactobacillales</taxon>
        <taxon>Enterococcaceae</taxon>
        <taxon>Enterococcus</taxon>
    </lineage>
</organism>
<evidence type="ECO:0000313" key="1">
    <source>
        <dbReference type="EMBL" id="KWX17182.1"/>
    </source>
</evidence>